<protein>
    <submittedName>
        <fullName evidence="3">ATPase</fullName>
    </submittedName>
</protein>
<dbReference type="SUPFAM" id="SSF55961">
    <property type="entry name" value="Bet v1-like"/>
    <property type="match status" value="1"/>
</dbReference>
<evidence type="ECO:0000313" key="3">
    <source>
        <dbReference type="EMBL" id="KAB2934816.1"/>
    </source>
</evidence>
<accession>A0A833H4F6</accession>
<comment type="caution">
    <text evidence="3">The sequence shown here is derived from an EMBL/GenBank/DDBJ whole genome shotgun (WGS) entry which is preliminary data.</text>
</comment>
<feature type="domain" description="Activator of Hsp90 ATPase homologue 1/2-like C-terminal" evidence="2">
    <location>
        <begin position="22"/>
        <end position="156"/>
    </location>
</feature>
<evidence type="ECO:0000259" key="2">
    <source>
        <dbReference type="Pfam" id="PF08327"/>
    </source>
</evidence>
<dbReference type="CDD" id="cd08894">
    <property type="entry name" value="SRPBCC_CalC_Aha1-like_1"/>
    <property type="match status" value="1"/>
</dbReference>
<dbReference type="EMBL" id="WBUI01000002">
    <property type="protein sequence ID" value="KAB2934816.1"/>
    <property type="molecule type" value="Genomic_DNA"/>
</dbReference>
<dbReference type="InterPro" id="IPR023393">
    <property type="entry name" value="START-like_dom_sf"/>
</dbReference>
<dbReference type="InterPro" id="IPR013538">
    <property type="entry name" value="ASHA1/2-like_C"/>
</dbReference>
<dbReference type="Gene3D" id="3.30.530.20">
    <property type="match status" value="1"/>
</dbReference>
<dbReference type="Pfam" id="PF08327">
    <property type="entry name" value="AHSA1"/>
    <property type="match status" value="1"/>
</dbReference>
<organism evidence="3 4">
    <name type="scientific">Leptonema illini</name>
    <dbReference type="NCBI Taxonomy" id="183"/>
    <lineage>
        <taxon>Bacteria</taxon>
        <taxon>Pseudomonadati</taxon>
        <taxon>Spirochaetota</taxon>
        <taxon>Spirochaetia</taxon>
        <taxon>Leptospirales</taxon>
        <taxon>Leptospiraceae</taxon>
        <taxon>Leptonema</taxon>
    </lineage>
</organism>
<dbReference type="Proteomes" id="UP000460298">
    <property type="component" value="Unassembled WGS sequence"/>
</dbReference>
<comment type="similarity">
    <text evidence="1">Belongs to the AHA1 family.</text>
</comment>
<gene>
    <name evidence="3" type="ORF">F9K24_03300</name>
</gene>
<proteinExistence type="inferred from homology"/>
<dbReference type="AlphaFoldDB" id="A0A833H4F6"/>
<reference evidence="3 4" key="1">
    <citation type="submission" date="2019-10" db="EMBL/GenBank/DDBJ databases">
        <title>Extracellular Electron Transfer in a Candidatus Methanoperedens spp. Enrichment Culture.</title>
        <authorList>
            <person name="Berger S."/>
            <person name="Rangel Shaw D."/>
            <person name="Berben T."/>
            <person name="In 'T Zandt M."/>
            <person name="Frank J."/>
            <person name="Reimann J."/>
            <person name="Jetten M.S.M."/>
            <person name="Welte C.U."/>
        </authorList>
    </citation>
    <scope>NUCLEOTIDE SEQUENCE [LARGE SCALE GENOMIC DNA]</scope>
    <source>
        <strain evidence="3">SB12</strain>
    </source>
</reference>
<sequence>MGRSKVETTISGGTVVYRRYYDAPIDLVFEAWSDPKHLAEWWGPDGFTLTTKNMDFSNGGIWDFIMHGPDGTDYGNRVQFIEIDRPHRIVYKHLGADGETEDVSFRTVITMEPSGEGTHLTMEQDFSTKEELERVNEKYGAIEGGIQHAENLAKYLARIS</sequence>
<evidence type="ECO:0000313" key="4">
    <source>
        <dbReference type="Proteomes" id="UP000460298"/>
    </source>
</evidence>
<evidence type="ECO:0000256" key="1">
    <source>
        <dbReference type="ARBA" id="ARBA00006817"/>
    </source>
</evidence>
<name>A0A833H4F6_9LEPT</name>